<proteinExistence type="predicted"/>
<dbReference type="Proteomes" id="UP000655208">
    <property type="component" value="Unassembled WGS sequence"/>
</dbReference>
<organism evidence="2 3">
    <name type="scientific">Nakamurella endophytica</name>
    <dbReference type="NCBI Taxonomy" id="1748367"/>
    <lineage>
        <taxon>Bacteria</taxon>
        <taxon>Bacillati</taxon>
        <taxon>Actinomycetota</taxon>
        <taxon>Actinomycetes</taxon>
        <taxon>Nakamurellales</taxon>
        <taxon>Nakamurellaceae</taxon>
        <taxon>Nakamurella</taxon>
    </lineage>
</organism>
<feature type="region of interest" description="Disordered" evidence="1">
    <location>
        <begin position="133"/>
        <end position="154"/>
    </location>
</feature>
<evidence type="ECO:0000313" key="3">
    <source>
        <dbReference type="Proteomes" id="UP000655208"/>
    </source>
</evidence>
<accession>A0A917TB61</accession>
<dbReference type="AlphaFoldDB" id="A0A917TB61"/>
<evidence type="ECO:0000256" key="1">
    <source>
        <dbReference type="SAM" id="MobiDB-lite"/>
    </source>
</evidence>
<sequence length="154" mass="15353">MSVRVATVSDMGSKTNRAVTARQQARQRWAALTADRAARDSRIEEAAAAVIDAAEQLAAITGHAAEERAAAHAAYDAAVAKIDRAENDALGAAEPALAAGLAALTGEGVKAADIASLTGLPLADVRRLTVKAAAPADSGAPATREGAGAGADSE</sequence>
<reference evidence="2" key="2">
    <citation type="submission" date="2020-09" db="EMBL/GenBank/DDBJ databases">
        <authorList>
            <person name="Sun Q."/>
            <person name="Zhou Y."/>
        </authorList>
    </citation>
    <scope>NUCLEOTIDE SEQUENCE</scope>
    <source>
        <strain evidence="2">CGMCC 4.7308</strain>
    </source>
</reference>
<protein>
    <submittedName>
        <fullName evidence="2">Uncharacterized protein</fullName>
    </submittedName>
</protein>
<name>A0A917TB61_9ACTN</name>
<comment type="caution">
    <text evidence="2">The sequence shown here is derived from an EMBL/GenBank/DDBJ whole genome shotgun (WGS) entry which is preliminary data.</text>
</comment>
<reference evidence="2" key="1">
    <citation type="journal article" date="2014" name="Int. J. Syst. Evol. Microbiol.">
        <title>Complete genome sequence of Corynebacterium casei LMG S-19264T (=DSM 44701T), isolated from a smear-ripened cheese.</title>
        <authorList>
            <consortium name="US DOE Joint Genome Institute (JGI-PGF)"/>
            <person name="Walter F."/>
            <person name="Albersmeier A."/>
            <person name="Kalinowski J."/>
            <person name="Ruckert C."/>
        </authorList>
    </citation>
    <scope>NUCLEOTIDE SEQUENCE</scope>
    <source>
        <strain evidence="2">CGMCC 4.7308</strain>
    </source>
</reference>
<gene>
    <name evidence="2" type="ORF">GCM10011594_39840</name>
</gene>
<evidence type="ECO:0000313" key="2">
    <source>
        <dbReference type="EMBL" id="GGM15825.1"/>
    </source>
</evidence>
<dbReference type="EMBL" id="BMNA01000015">
    <property type="protein sequence ID" value="GGM15825.1"/>
    <property type="molecule type" value="Genomic_DNA"/>
</dbReference>
<feature type="compositionally biased region" description="Low complexity" evidence="1">
    <location>
        <begin position="133"/>
        <end position="142"/>
    </location>
</feature>
<keyword evidence="3" id="KW-1185">Reference proteome</keyword>